<dbReference type="SUPFAM" id="SSF56112">
    <property type="entry name" value="Protein kinase-like (PK-like)"/>
    <property type="match status" value="1"/>
</dbReference>
<accession>A0A914BVI1</accession>
<evidence type="ECO:0000256" key="1">
    <source>
        <dbReference type="SAM" id="Phobius"/>
    </source>
</evidence>
<evidence type="ECO:0000313" key="4">
    <source>
        <dbReference type="WBParaSite" id="ACRNAN_Path_1096.g4185.t1"/>
    </source>
</evidence>
<dbReference type="PANTHER" id="PTHR24416:SF600">
    <property type="entry name" value="PDGF- AND VEGF-RECEPTOR RELATED, ISOFORM J"/>
    <property type="match status" value="1"/>
</dbReference>
<organism evidence="3 4">
    <name type="scientific">Acrobeloides nanus</name>
    <dbReference type="NCBI Taxonomy" id="290746"/>
    <lineage>
        <taxon>Eukaryota</taxon>
        <taxon>Metazoa</taxon>
        <taxon>Ecdysozoa</taxon>
        <taxon>Nematoda</taxon>
        <taxon>Chromadorea</taxon>
        <taxon>Rhabditida</taxon>
        <taxon>Tylenchina</taxon>
        <taxon>Cephalobomorpha</taxon>
        <taxon>Cephaloboidea</taxon>
        <taxon>Cephalobidae</taxon>
        <taxon>Acrobeloides</taxon>
    </lineage>
</organism>
<dbReference type="PANTHER" id="PTHR24416">
    <property type="entry name" value="TYROSINE-PROTEIN KINASE RECEPTOR"/>
    <property type="match status" value="1"/>
</dbReference>
<dbReference type="Gene3D" id="1.10.510.10">
    <property type="entry name" value="Transferase(Phosphotransferase) domain 1"/>
    <property type="match status" value="1"/>
</dbReference>
<dbReference type="Pfam" id="PF07714">
    <property type="entry name" value="PK_Tyr_Ser-Thr"/>
    <property type="match status" value="1"/>
</dbReference>
<feature type="domain" description="Protein kinase" evidence="2">
    <location>
        <begin position="100"/>
        <end position="400"/>
    </location>
</feature>
<dbReference type="InterPro" id="IPR000719">
    <property type="entry name" value="Prot_kinase_dom"/>
</dbReference>
<keyword evidence="3" id="KW-1185">Reference proteome</keyword>
<keyword evidence="1" id="KW-0812">Transmembrane</keyword>
<dbReference type="PROSITE" id="PS50011">
    <property type="entry name" value="PROTEIN_KINASE_DOM"/>
    <property type="match status" value="1"/>
</dbReference>
<proteinExistence type="predicted"/>
<keyword evidence="1" id="KW-1133">Transmembrane helix</keyword>
<dbReference type="Proteomes" id="UP000887540">
    <property type="component" value="Unplaced"/>
</dbReference>
<evidence type="ECO:0000313" key="3">
    <source>
        <dbReference type="Proteomes" id="UP000887540"/>
    </source>
</evidence>
<dbReference type="GO" id="GO:0005886">
    <property type="term" value="C:plasma membrane"/>
    <property type="evidence" value="ECO:0007669"/>
    <property type="project" value="TreeGrafter"/>
</dbReference>
<dbReference type="InterPro" id="IPR001245">
    <property type="entry name" value="Ser-Thr/Tyr_kinase_cat_dom"/>
</dbReference>
<name>A0A914BVI1_9BILA</name>
<dbReference type="InterPro" id="IPR011009">
    <property type="entry name" value="Kinase-like_dom_sf"/>
</dbReference>
<dbReference type="GO" id="GO:0043235">
    <property type="term" value="C:receptor complex"/>
    <property type="evidence" value="ECO:0007669"/>
    <property type="project" value="TreeGrafter"/>
</dbReference>
<dbReference type="InterPro" id="IPR050122">
    <property type="entry name" value="RTK"/>
</dbReference>
<dbReference type="WBParaSite" id="ACRNAN_Path_1096.g4185.t1">
    <property type="protein sequence ID" value="ACRNAN_Path_1096.g4185.t1"/>
    <property type="gene ID" value="ACRNAN_Path_1096.g4185"/>
</dbReference>
<dbReference type="GO" id="GO:0004714">
    <property type="term" value="F:transmembrane receptor protein tyrosine kinase activity"/>
    <property type="evidence" value="ECO:0007669"/>
    <property type="project" value="TreeGrafter"/>
</dbReference>
<dbReference type="GO" id="GO:0007169">
    <property type="term" value="P:cell surface receptor protein tyrosine kinase signaling pathway"/>
    <property type="evidence" value="ECO:0007669"/>
    <property type="project" value="TreeGrafter"/>
</dbReference>
<feature type="transmembrane region" description="Helical" evidence="1">
    <location>
        <begin position="156"/>
        <end position="178"/>
    </location>
</feature>
<keyword evidence="1" id="KW-0472">Membrane</keyword>
<protein>
    <submittedName>
        <fullName evidence="4">Protein kinase domain-containing protein</fullName>
    </submittedName>
</protein>
<dbReference type="GO" id="GO:0005524">
    <property type="term" value="F:ATP binding"/>
    <property type="evidence" value="ECO:0007669"/>
    <property type="project" value="InterPro"/>
</dbReference>
<evidence type="ECO:0000259" key="2">
    <source>
        <dbReference type="PROSITE" id="PS50011"/>
    </source>
</evidence>
<dbReference type="PRINTS" id="PR00109">
    <property type="entry name" value="TYRKINASE"/>
</dbReference>
<sequence length="419" mass="48021">MSERTFSPPYTTFVGHIEAYYFHEDLTEPYVKDNFFGILMSPNYPFPSPTKYNTSRYGSYSGGHAQFTLTVTADIPDQCEFIIQDENGSIYYNITNQTVAETNVTFNGTSFKIVFITYNASVEWTGFLVKVNGFNLNSTQTITVLHQKGSPLKDGLIIGFSTLALIIVLILIGIFTWYQLKKRYQKFDQLCNVLKEMNLSPEEISEMKEKSDELLISPPKLHINFDKVIVERDSSTTYKAFLMGTAPLHLIQRSILTQRFVDCDVVVKVATRFGSDEVDQLFKDFSLCCFVDENSVQENSAQVLPLKWTALESFVQKIFSEKSDVWSYGVLAYEMFSFGKVPYDGVNDDDLVEYLQDGNRLERTPNLFDALYEIMMACWHDEPESRPTFGELEKKFYDFIEGNSALYGYTETTVYNILS</sequence>
<dbReference type="AlphaFoldDB" id="A0A914BVI1"/>
<reference evidence="4" key="1">
    <citation type="submission" date="2022-11" db="UniProtKB">
        <authorList>
            <consortium name="WormBaseParasite"/>
        </authorList>
    </citation>
    <scope>IDENTIFICATION</scope>
</reference>